<feature type="compositionally biased region" description="Basic and acidic residues" evidence="1">
    <location>
        <begin position="107"/>
        <end position="124"/>
    </location>
</feature>
<sequence>MHAVLIAGAVLMALVVLFAVNGGDERPYNARLYWNSAACAALLAAPMMGTLPRALAATFGITFATIVLALRSTPFLSRRRPDGTRKVGHNDLNWPPRLPGRPIPRVNRYDKRAREQRPAEDQSG</sequence>
<protein>
    <submittedName>
        <fullName evidence="3">Uncharacterized protein</fullName>
    </submittedName>
</protein>
<comment type="caution">
    <text evidence="3">The sequence shown here is derived from an EMBL/GenBank/DDBJ whole genome shotgun (WGS) entry which is preliminary data.</text>
</comment>
<keyword evidence="4" id="KW-1185">Reference proteome</keyword>
<keyword evidence="2" id="KW-0812">Transmembrane</keyword>
<feature type="compositionally biased region" description="Basic and acidic residues" evidence="1">
    <location>
        <begin position="79"/>
        <end position="89"/>
    </location>
</feature>
<keyword evidence="2" id="KW-1133">Transmembrane helix</keyword>
<gene>
    <name evidence="3" type="ORF">F3087_07375</name>
</gene>
<dbReference type="Proteomes" id="UP000323876">
    <property type="component" value="Unassembled WGS sequence"/>
</dbReference>
<reference evidence="3 4" key="1">
    <citation type="submission" date="2019-09" db="EMBL/GenBank/DDBJ databases">
        <authorList>
            <person name="Wang X."/>
        </authorList>
    </citation>
    <scope>NUCLEOTIDE SEQUENCE [LARGE SCALE GENOMIC DNA]</scope>
    <source>
        <strain evidence="3 4">CICC 11023</strain>
    </source>
</reference>
<feature type="region of interest" description="Disordered" evidence="1">
    <location>
        <begin position="78"/>
        <end position="124"/>
    </location>
</feature>
<dbReference type="EMBL" id="VXLC01000003">
    <property type="protein sequence ID" value="KAA8888823.1"/>
    <property type="molecule type" value="Genomic_DNA"/>
</dbReference>
<evidence type="ECO:0000313" key="3">
    <source>
        <dbReference type="EMBL" id="KAA8888823.1"/>
    </source>
</evidence>
<feature type="transmembrane region" description="Helical" evidence="2">
    <location>
        <begin position="51"/>
        <end position="70"/>
    </location>
</feature>
<evidence type="ECO:0000256" key="2">
    <source>
        <dbReference type="SAM" id="Phobius"/>
    </source>
</evidence>
<proteinExistence type="predicted"/>
<accession>A0A5N0EIL5</accession>
<evidence type="ECO:0000256" key="1">
    <source>
        <dbReference type="SAM" id="MobiDB-lite"/>
    </source>
</evidence>
<keyword evidence="2" id="KW-0472">Membrane</keyword>
<dbReference type="AlphaFoldDB" id="A0A5N0EIL5"/>
<evidence type="ECO:0000313" key="4">
    <source>
        <dbReference type="Proteomes" id="UP000323876"/>
    </source>
</evidence>
<dbReference type="RefSeq" id="WP_150401098.1">
    <property type="nucleotide sequence ID" value="NZ_VXLC01000003.1"/>
</dbReference>
<dbReference type="OrthoDB" id="9933561at2"/>
<organism evidence="3 4">
    <name type="scientific">Nocardia colli</name>
    <dbReference type="NCBI Taxonomy" id="2545717"/>
    <lineage>
        <taxon>Bacteria</taxon>
        <taxon>Bacillati</taxon>
        <taxon>Actinomycetota</taxon>
        <taxon>Actinomycetes</taxon>
        <taxon>Mycobacteriales</taxon>
        <taxon>Nocardiaceae</taxon>
        <taxon>Nocardia</taxon>
    </lineage>
</organism>
<name>A0A5N0EIL5_9NOCA</name>